<dbReference type="InterPro" id="IPR028910">
    <property type="entry name" value="Tox-PL-2_dom"/>
</dbReference>
<evidence type="ECO:0000259" key="1">
    <source>
        <dbReference type="Pfam" id="PF15643"/>
    </source>
</evidence>
<dbReference type="Pfam" id="PF15643">
    <property type="entry name" value="Tox-PL-2"/>
    <property type="match status" value="1"/>
</dbReference>
<feature type="domain" description="Tox-PL-2" evidence="1">
    <location>
        <begin position="9"/>
        <end position="105"/>
    </location>
</feature>
<dbReference type="Proteomes" id="UP000218418">
    <property type="component" value="Chromosome"/>
</dbReference>
<organism evidence="2 3">
    <name type="scientific">Calothrix parasitica NIES-267</name>
    <dbReference type="NCBI Taxonomy" id="1973488"/>
    <lineage>
        <taxon>Bacteria</taxon>
        <taxon>Bacillati</taxon>
        <taxon>Cyanobacteriota</taxon>
        <taxon>Cyanophyceae</taxon>
        <taxon>Nostocales</taxon>
        <taxon>Calotrichaceae</taxon>
        <taxon>Calothrix</taxon>
    </lineage>
</organism>
<dbReference type="AlphaFoldDB" id="A0A1Z4LPM5"/>
<dbReference type="OrthoDB" id="464795at2"/>
<proteinExistence type="predicted"/>
<keyword evidence="3" id="KW-1185">Reference proteome</keyword>
<evidence type="ECO:0000313" key="2">
    <source>
        <dbReference type="EMBL" id="BAY83157.1"/>
    </source>
</evidence>
<protein>
    <recommendedName>
        <fullName evidence="1">Tox-PL-2 domain-containing protein</fullName>
    </recommendedName>
</protein>
<reference evidence="2 3" key="1">
    <citation type="submission" date="2017-06" db="EMBL/GenBank/DDBJ databases">
        <title>Genome sequencing of cyanobaciteial culture collection at National Institute for Environmental Studies (NIES).</title>
        <authorList>
            <person name="Hirose Y."/>
            <person name="Shimura Y."/>
            <person name="Fujisawa T."/>
            <person name="Nakamura Y."/>
            <person name="Kawachi M."/>
        </authorList>
    </citation>
    <scope>NUCLEOTIDE SEQUENCE [LARGE SCALE GENOMIC DNA]</scope>
    <source>
        <strain evidence="2 3">NIES-267</strain>
    </source>
</reference>
<sequence>MSSLSDEEIYREISKITANFVLYKCYECAEAVMLWLQENGIQGKIILIRTKKRKEYYILSKRLESRGINESITLNAKHYGVEVRGLVFDNLSTEGLIREYWIKDFSCPSEQFIIEELQEL</sequence>
<accession>A0A1Z4LPM5</accession>
<gene>
    <name evidence="2" type="ORF">NIES267_26440</name>
</gene>
<evidence type="ECO:0000313" key="3">
    <source>
        <dbReference type="Proteomes" id="UP000218418"/>
    </source>
</evidence>
<dbReference type="EMBL" id="AP018227">
    <property type="protein sequence ID" value="BAY83157.1"/>
    <property type="molecule type" value="Genomic_DNA"/>
</dbReference>
<name>A0A1Z4LPM5_9CYAN</name>